<reference evidence="9" key="1">
    <citation type="submission" date="2016-07" db="EMBL/GenBank/DDBJ databases">
        <title>Frankia sp. NRRL B-16219 Genome sequencing.</title>
        <authorList>
            <person name="Ghodhbane-Gtari F."/>
            <person name="Swanson E."/>
            <person name="Gueddou A."/>
            <person name="Louati M."/>
            <person name="Nouioui I."/>
            <person name="Hezbri K."/>
            <person name="Abebe-Akele F."/>
            <person name="Simpson S."/>
            <person name="Morris K."/>
            <person name="Thomas K."/>
            <person name="Gtari M."/>
            <person name="Tisa L.S."/>
        </authorList>
    </citation>
    <scope>NUCLEOTIDE SEQUENCE [LARGE SCALE GENOMIC DNA]</scope>
    <source>
        <strain evidence="9">NRRL B-16219</strain>
    </source>
</reference>
<feature type="transmembrane region" description="Helical" evidence="6">
    <location>
        <begin position="82"/>
        <end position="100"/>
    </location>
</feature>
<feature type="transmembrane region" description="Helical" evidence="6">
    <location>
        <begin position="414"/>
        <end position="433"/>
    </location>
</feature>
<evidence type="ECO:0000256" key="3">
    <source>
        <dbReference type="ARBA" id="ARBA00022989"/>
    </source>
</evidence>
<feature type="transmembrane region" description="Helical" evidence="6">
    <location>
        <begin position="112"/>
        <end position="131"/>
    </location>
</feature>
<dbReference type="OrthoDB" id="5243524at2"/>
<dbReference type="Pfam" id="PF04932">
    <property type="entry name" value="Wzy_C"/>
    <property type="match status" value="1"/>
</dbReference>
<evidence type="ECO:0000313" key="9">
    <source>
        <dbReference type="Proteomes" id="UP000179769"/>
    </source>
</evidence>
<evidence type="ECO:0000256" key="1">
    <source>
        <dbReference type="ARBA" id="ARBA00004141"/>
    </source>
</evidence>
<feature type="transmembrane region" description="Helical" evidence="6">
    <location>
        <begin position="390"/>
        <end position="408"/>
    </location>
</feature>
<evidence type="ECO:0000256" key="2">
    <source>
        <dbReference type="ARBA" id="ARBA00022692"/>
    </source>
</evidence>
<feature type="transmembrane region" description="Helical" evidence="6">
    <location>
        <begin position="252"/>
        <end position="269"/>
    </location>
</feature>
<dbReference type="PANTHER" id="PTHR37422:SF23">
    <property type="entry name" value="TEICHURONIC ACID BIOSYNTHESIS PROTEIN TUAE"/>
    <property type="match status" value="1"/>
</dbReference>
<feature type="transmembrane region" description="Helical" evidence="6">
    <location>
        <begin position="143"/>
        <end position="164"/>
    </location>
</feature>
<dbReference type="InterPro" id="IPR051533">
    <property type="entry name" value="WaaL-like"/>
</dbReference>
<sequence length="476" mass="50398">MTMPGRAALRTVAALPIAKWRPDAVSVLTLLGVLLFVIPARNTLQSLGAAGRPMFLLGLVLAGAWLCTWLHPGLVRRGRQPVRGLLLIYLGALLAAYVAGQRRGLDGVEARASDRSILAVLALVGIALAAADGIPSRARLEVLISRIMCFGAVMALFGIVQYLTHEDYSRYLRLPGFVMWSPALESVSRGGGTSRVAGTASHYIEFGVVVAMVVPLALYRTSHAVTKGARQRAAGALVLTAAAAPLSVSRTAIIGLGCVLLVQSVVWSWRRRFNVFVWLVIGVGAFGAAVPGVLGTLRSLFLNYKTDPSYQGRIADYAVAQAYISERPWFGRGPGTFIPAKYFFLDNQYLGTILTSGYVGLAALVIVMLGGITMAFGVARRAADAATRELAQALAAMLVAVAAASYSFDSLSFPAFAGLFYLTLGVTGALWRLEQRPVPTPAGPAAAAPVQWRDPRGDQPSVAELVPAARQPAGIA</sequence>
<feature type="transmembrane region" description="Helical" evidence="6">
    <location>
        <begin position="20"/>
        <end position="38"/>
    </location>
</feature>
<accession>A0A1S1RKY3</accession>
<protein>
    <submittedName>
        <fullName evidence="8">O-antigen polymerase</fullName>
    </submittedName>
</protein>
<dbReference type="PANTHER" id="PTHR37422">
    <property type="entry name" value="TEICHURONIC ACID BIOSYNTHESIS PROTEIN TUAE"/>
    <property type="match status" value="1"/>
</dbReference>
<evidence type="ECO:0000256" key="6">
    <source>
        <dbReference type="SAM" id="Phobius"/>
    </source>
</evidence>
<feature type="transmembrane region" description="Helical" evidence="6">
    <location>
        <begin position="276"/>
        <end position="297"/>
    </location>
</feature>
<evidence type="ECO:0000256" key="5">
    <source>
        <dbReference type="SAM" id="MobiDB-lite"/>
    </source>
</evidence>
<dbReference type="GO" id="GO:0016020">
    <property type="term" value="C:membrane"/>
    <property type="evidence" value="ECO:0007669"/>
    <property type="project" value="UniProtKB-SubCell"/>
</dbReference>
<evidence type="ECO:0000256" key="4">
    <source>
        <dbReference type="ARBA" id="ARBA00023136"/>
    </source>
</evidence>
<feature type="region of interest" description="Disordered" evidence="5">
    <location>
        <begin position="442"/>
        <end position="476"/>
    </location>
</feature>
<feature type="domain" description="O-antigen ligase-related" evidence="7">
    <location>
        <begin position="236"/>
        <end position="364"/>
    </location>
</feature>
<keyword evidence="9" id="KW-1185">Reference proteome</keyword>
<dbReference type="InterPro" id="IPR007016">
    <property type="entry name" value="O-antigen_ligase-rel_domated"/>
</dbReference>
<evidence type="ECO:0000259" key="7">
    <source>
        <dbReference type="Pfam" id="PF04932"/>
    </source>
</evidence>
<proteinExistence type="predicted"/>
<feature type="transmembrane region" description="Helical" evidence="6">
    <location>
        <begin position="358"/>
        <end position="378"/>
    </location>
</feature>
<keyword evidence="3 6" id="KW-1133">Transmembrane helix</keyword>
<dbReference type="EMBL" id="MAXA01000001">
    <property type="protein sequence ID" value="OHV46746.1"/>
    <property type="molecule type" value="Genomic_DNA"/>
</dbReference>
<gene>
    <name evidence="8" type="ORF">BBK14_00205</name>
</gene>
<dbReference type="Proteomes" id="UP000179769">
    <property type="component" value="Unassembled WGS sequence"/>
</dbReference>
<evidence type="ECO:0000313" key="8">
    <source>
        <dbReference type="EMBL" id="OHV46746.1"/>
    </source>
</evidence>
<comment type="subcellular location">
    <subcellularLocation>
        <location evidence="1">Membrane</location>
        <topology evidence="1">Multi-pass membrane protein</topology>
    </subcellularLocation>
</comment>
<organism evidence="8 9">
    <name type="scientific">Parafrankia soli</name>
    <dbReference type="NCBI Taxonomy" id="2599596"/>
    <lineage>
        <taxon>Bacteria</taxon>
        <taxon>Bacillati</taxon>
        <taxon>Actinomycetota</taxon>
        <taxon>Actinomycetes</taxon>
        <taxon>Frankiales</taxon>
        <taxon>Frankiaceae</taxon>
        <taxon>Parafrankia</taxon>
    </lineage>
</organism>
<dbReference type="AlphaFoldDB" id="A0A1S1RKY3"/>
<keyword evidence="2 6" id="KW-0812">Transmembrane</keyword>
<comment type="caution">
    <text evidence="8">The sequence shown here is derived from an EMBL/GenBank/DDBJ whole genome shotgun (WGS) entry which is preliminary data.</text>
</comment>
<feature type="transmembrane region" description="Helical" evidence="6">
    <location>
        <begin position="50"/>
        <end position="70"/>
    </location>
</feature>
<keyword evidence="4 6" id="KW-0472">Membrane</keyword>
<name>A0A1S1RKY3_9ACTN</name>